<dbReference type="NCBIfam" id="NF045652">
    <property type="entry name" value="ProlPCPDhRedW"/>
    <property type="match status" value="1"/>
</dbReference>
<dbReference type="InterPro" id="IPR046373">
    <property type="entry name" value="Acyl-CoA_Oxase/DH_mid-dom_sf"/>
</dbReference>
<comment type="cofactor">
    <cofactor evidence="1 5">
        <name>FAD</name>
        <dbReference type="ChEBI" id="CHEBI:57692"/>
    </cofactor>
</comment>
<evidence type="ECO:0000256" key="5">
    <source>
        <dbReference type="RuleBase" id="RU362125"/>
    </source>
</evidence>
<comment type="caution">
    <text evidence="9">The sequence shown here is derived from an EMBL/GenBank/DDBJ whole genome shotgun (WGS) entry which is preliminary data.</text>
</comment>
<dbReference type="Pfam" id="PF02770">
    <property type="entry name" value="Acyl-CoA_dh_M"/>
    <property type="match status" value="1"/>
</dbReference>
<dbReference type="PANTHER" id="PTHR43884:SF12">
    <property type="entry name" value="ISOVALERYL-COA DEHYDROGENASE, MITOCHONDRIAL-RELATED"/>
    <property type="match status" value="1"/>
</dbReference>
<reference evidence="9 10" key="1">
    <citation type="submission" date="2021-01" db="EMBL/GenBank/DDBJ databases">
        <title>WGS of actinomycetes isolated from Thailand.</title>
        <authorList>
            <person name="Thawai C."/>
        </authorList>
    </citation>
    <scope>NUCLEOTIDE SEQUENCE [LARGE SCALE GENOMIC DNA]</scope>
    <source>
        <strain evidence="9 10">LPG 2</strain>
    </source>
</reference>
<proteinExistence type="inferred from homology"/>
<dbReference type="InterPro" id="IPR009100">
    <property type="entry name" value="AcylCoA_DH/oxidase_NM_dom_sf"/>
</dbReference>
<protein>
    <submittedName>
        <fullName evidence="9">Acyl-CoA dehydrogenase family protein</fullName>
    </submittedName>
</protein>
<keyword evidence="10" id="KW-1185">Reference proteome</keyword>
<gene>
    <name evidence="9" type="ORF">JK358_15975</name>
</gene>
<feature type="domain" description="Acyl-CoA dehydrogenase/oxidase N-terminal" evidence="8">
    <location>
        <begin position="8"/>
        <end position="118"/>
    </location>
</feature>
<evidence type="ECO:0000256" key="2">
    <source>
        <dbReference type="ARBA" id="ARBA00009347"/>
    </source>
</evidence>
<comment type="similarity">
    <text evidence="2 5">Belongs to the acyl-CoA dehydrogenase family.</text>
</comment>
<feature type="domain" description="Acyl-CoA dehydrogenase/oxidase C-terminal" evidence="6">
    <location>
        <begin position="231"/>
        <end position="376"/>
    </location>
</feature>
<dbReference type="InterPro" id="IPR006091">
    <property type="entry name" value="Acyl-CoA_Oxase/DH_mid-dom"/>
</dbReference>
<dbReference type="InterPro" id="IPR036250">
    <property type="entry name" value="AcylCo_DH-like_C"/>
</dbReference>
<accession>A0ABS1M6X8</accession>
<dbReference type="PANTHER" id="PTHR43884">
    <property type="entry name" value="ACYL-COA DEHYDROGENASE"/>
    <property type="match status" value="1"/>
</dbReference>
<evidence type="ECO:0000313" key="10">
    <source>
        <dbReference type="Proteomes" id="UP000602198"/>
    </source>
</evidence>
<dbReference type="Pfam" id="PF02771">
    <property type="entry name" value="Acyl-CoA_dh_N"/>
    <property type="match status" value="1"/>
</dbReference>
<evidence type="ECO:0000259" key="7">
    <source>
        <dbReference type="Pfam" id="PF02770"/>
    </source>
</evidence>
<dbReference type="InterPro" id="IPR054940">
    <property type="entry name" value="ProlPCPDhRedW"/>
</dbReference>
<evidence type="ECO:0000256" key="4">
    <source>
        <dbReference type="ARBA" id="ARBA00022827"/>
    </source>
</evidence>
<dbReference type="SUPFAM" id="SSF47203">
    <property type="entry name" value="Acyl-CoA dehydrogenase C-terminal domain-like"/>
    <property type="match status" value="1"/>
</dbReference>
<evidence type="ECO:0000256" key="1">
    <source>
        <dbReference type="ARBA" id="ARBA00001974"/>
    </source>
</evidence>
<name>A0ABS1M6X8_9NOCA</name>
<feature type="domain" description="Acyl-CoA oxidase/dehydrogenase middle" evidence="7">
    <location>
        <begin position="122"/>
        <end position="217"/>
    </location>
</feature>
<dbReference type="Gene3D" id="1.10.540.10">
    <property type="entry name" value="Acyl-CoA dehydrogenase/oxidase, N-terminal domain"/>
    <property type="match status" value="1"/>
</dbReference>
<dbReference type="Gene3D" id="1.20.140.10">
    <property type="entry name" value="Butyryl-CoA Dehydrogenase, subunit A, domain 3"/>
    <property type="match status" value="1"/>
</dbReference>
<dbReference type="SUPFAM" id="SSF56645">
    <property type="entry name" value="Acyl-CoA dehydrogenase NM domain-like"/>
    <property type="match status" value="1"/>
</dbReference>
<evidence type="ECO:0000259" key="6">
    <source>
        <dbReference type="Pfam" id="PF00441"/>
    </source>
</evidence>
<evidence type="ECO:0000313" key="9">
    <source>
        <dbReference type="EMBL" id="MBL1075895.1"/>
    </source>
</evidence>
<dbReference type="EMBL" id="JAERRJ010000006">
    <property type="protein sequence ID" value="MBL1075895.1"/>
    <property type="molecule type" value="Genomic_DNA"/>
</dbReference>
<dbReference type="InterPro" id="IPR013786">
    <property type="entry name" value="AcylCoA_DH/ox_N"/>
</dbReference>
<dbReference type="InterPro" id="IPR009075">
    <property type="entry name" value="AcylCo_DH/oxidase_C"/>
</dbReference>
<evidence type="ECO:0000256" key="3">
    <source>
        <dbReference type="ARBA" id="ARBA00022630"/>
    </source>
</evidence>
<dbReference type="Gene3D" id="2.40.110.10">
    <property type="entry name" value="Butyryl-CoA Dehydrogenase, subunit A, domain 2"/>
    <property type="match status" value="1"/>
</dbReference>
<keyword evidence="5" id="KW-0560">Oxidoreductase</keyword>
<dbReference type="RefSeq" id="WP_201948488.1">
    <property type="nucleotide sequence ID" value="NZ_JAERRJ010000006.1"/>
</dbReference>
<dbReference type="Proteomes" id="UP000602198">
    <property type="component" value="Unassembled WGS sequence"/>
</dbReference>
<keyword evidence="4 5" id="KW-0274">FAD</keyword>
<dbReference type="InterPro" id="IPR037069">
    <property type="entry name" value="AcylCoA_DH/ox_N_sf"/>
</dbReference>
<sequence length="385" mass="40745">MNFDLPPDIEAMCTALTAFARRDLNGPAHDFDSTDFRRRWLLAGKQGILGATVPEEYGGSGLDAVAAVALFEALGSGCADTGFAFSAAAHLFACLMPLVEFGTAEQQHRHLPRLCSGELVAAHAITESDAGSDILHQRTRADRTAAGYVLNGTKVFTTNSPVADTFLVQAVTQPGGGFFGLTAFLVPADAPGLRVGPPYAKLGLRGSPTAEVHFTDCPVPLDAVLGGEGCGASVFTGSMRWERICLFAVYLGAMRRVLDDTIDFVRDRVQFGSPIGEFQAVSHRVVDMITRLESARLLLFKAAADLSAGRDCEVSSGVAKVAVSEAAVQLGLDAIQLRGALGVTDGVAETLLRDALPARIFSGTNEIQKNNVARALGLGRRRPTR</sequence>
<keyword evidence="3 5" id="KW-0285">Flavoprotein</keyword>
<dbReference type="Pfam" id="PF00441">
    <property type="entry name" value="Acyl-CoA_dh_1"/>
    <property type="match status" value="1"/>
</dbReference>
<evidence type="ECO:0000259" key="8">
    <source>
        <dbReference type="Pfam" id="PF02771"/>
    </source>
</evidence>
<organism evidence="9 10">
    <name type="scientific">Nocardia acididurans</name>
    <dbReference type="NCBI Taxonomy" id="2802282"/>
    <lineage>
        <taxon>Bacteria</taxon>
        <taxon>Bacillati</taxon>
        <taxon>Actinomycetota</taxon>
        <taxon>Actinomycetes</taxon>
        <taxon>Mycobacteriales</taxon>
        <taxon>Nocardiaceae</taxon>
        <taxon>Nocardia</taxon>
    </lineage>
</organism>